<dbReference type="PANTHER" id="PTHR39323:SF1">
    <property type="entry name" value="BLR1149 PROTEIN"/>
    <property type="match status" value="1"/>
</dbReference>
<feature type="compositionally biased region" description="Low complexity" evidence="1">
    <location>
        <begin position="242"/>
        <end position="261"/>
    </location>
</feature>
<dbReference type="GO" id="GO:0016874">
    <property type="term" value="F:ligase activity"/>
    <property type="evidence" value="ECO:0007669"/>
    <property type="project" value="UniProtKB-KW"/>
</dbReference>
<dbReference type="GO" id="GO:0016787">
    <property type="term" value="F:hydrolase activity"/>
    <property type="evidence" value="ECO:0007669"/>
    <property type="project" value="UniProtKB-KW"/>
</dbReference>
<reference evidence="3" key="1">
    <citation type="submission" date="2022-04" db="EMBL/GenBank/DDBJ databases">
        <title>Roseomonas acroporae sp. nov., isolated from coral Acropora digitifera.</title>
        <authorList>
            <person name="Sun H."/>
        </authorList>
    </citation>
    <scope>NUCLEOTIDE SEQUENCE</scope>
    <source>
        <strain evidence="3">NAR14</strain>
    </source>
</reference>
<dbReference type="PANTHER" id="PTHR39323">
    <property type="entry name" value="BLR1149 PROTEIN"/>
    <property type="match status" value="1"/>
</dbReference>
<dbReference type="AlphaFoldDB" id="A0A9X1Y7R5"/>
<evidence type="ECO:0000256" key="1">
    <source>
        <dbReference type="SAM" id="MobiDB-lite"/>
    </source>
</evidence>
<organism evidence="3 4">
    <name type="scientific">Roseomonas acroporae</name>
    <dbReference type="NCBI Taxonomy" id="2937791"/>
    <lineage>
        <taxon>Bacteria</taxon>
        <taxon>Pseudomonadati</taxon>
        <taxon>Pseudomonadota</taxon>
        <taxon>Alphaproteobacteria</taxon>
        <taxon>Acetobacterales</taxon>
        <taxon>Roseomonadaceae</taxon>
        <taxon>Roseomonas</taxon>
    </lineage>
</organism>
<dbReference type="GO" id="GO:0004519">
    <property type="term" value="F:endonuclease activity"/>
    <property type="evidence" value="ECO:0007669"/>
    <property type="project" value="UniProtKB-KW"/>
</dbReference>
<dbReference type="SUPFAM" id="SSF56300">
    <property type="entry name" value="Metallo-dependent phosphatases"/>
    <property type="match status" value="1"/>
</dbReference>
<feature type="region of interest" description="Disordered" evidence="1">
    <location>
        <begin position="238"/>
        <end position="261"/>
    </location>
</feature>
<dbReference type="RefSeq" id="WP_248667226.1">
    <property type="nucleotide sequence ID" value="NZ_JALPRX010000050.1"/>
</dbReference>
<name>A0A9X1Y7R5_9PROT</name>
<dbReference type="Pfam" id="PF00149">
    <property type="entry name" value="Metallophos"/>
    <property type="match status" value="1"/>
</dbReference>
<dbReference type="Gene3D" id="3.60.21.10">
    <property type="match status" value="1"/>
</dbReference>
<evidence type="ECO:0000313" key="4">
    <source>
        <dbReference type="Proteomes" id="UP001139516"/>
    </source>
</evidence>
<dbReference type="InterPro" id="IPR026336">
    <property type="entry name" value="PdeM-like"/>
</dbReference>
<proteinExistence type="predicted"/>
<keyword evidence="3" id="KW-0378">Hydrolase</keyword>
<comment type="caution">
    <text evidence="3">The sequence shown here is derived from an EMBL/GenBank/DDBJ whole genome shotgun (WGS) entry which is preliminary data.</text>
</comment>
<evidence type="ECO:0000259" key="2">
    <source>
        <dbReference type="Pfam" id="PF00149"/>
    </source>
</evidence>
<dbReference type="NCBIfam" id="TIGR04123">
    <property type="entry name" value="P_estr_lig_assc"/>
    <property type="match status" value="1"/>
</dbReference>
<keyword evidence="3" id="KW-0540">Nuclease</keyword>
<evidence type="ECO:0000313" key="3">
    <source>
        <dbReference type="EMBL" id="MCK8785103.1"/>
    </source>
</evidence>
<gene>
    <name evidence="3" type="primary">pdeM</name>
    <name evidence="3" type="ORF">M0638_11980</name>
</gene>
<dbReference type="EC" id="3.1.-.-" evidence="3"/>
<protein>
    <submittedName>
        <fullName evidence="3">Ligase-associated DNA damage response endonuclease PdeM</fullName>
        <ecNumber evidence="3">3.1.-.-</ecNumber>
    </submittedName>
</protein>
<keyword evidence="3" id="KW-0436">Ligase</keyword>
<dbReference type="EMBL" id="JALPRX010000050">
    <property type="protein sequence ID" value="MCK8785103.1"/>
    <property type="molecule type" value="Genomic_DNA"/>
</dbReference>
<keyword evidence="3" id="KW-0255">Endonuclease</keyword>
<accession>A0A9X1Y7R5</accession>
<dbReference type="Proteomes" id="UP001139516">
    <property type="component" value="Unassembled WGS sequence"/>
</dbReference>
<dbReference type="InterPro" id="IPR029052">
    <property type="entry name" value="Metallo-depent_PP-like"/>
</dbReference>
<feature type="domain" description="Calcineurin-like phosphoesterase" evidence="2">
    <location>
        <begin position="27"/>
        <end position="121"/>
    </location>
</feature>
<dbReference type="InterPro" id="IPR004843">
    <property type="entry name" value="Calcineurin-like_PHP"/>
</dbReference>
<sequence>MIAAPFHLGGERLMLDPAGALFWPARRTLVVADLHLEKASAYAARGQLLPPYDTRDTLERLAPILRRYRPARLVALGDSFHDRDGHARLPGPDRALLLRLLDGMETVWVLGNHDPVPPDLPGTATENFAEGPLVFRHQGGGDGHELSGHFHPKATVPTRGGPVCRPCFVASPQRVLLPAFGSLTGGLDARDAAIAALFPRGARLFLLGRERLHSVPLAALPRPRALVPDSVPLQQFGGAGGPPAAAGLPAAVRATAASRRP</sequence>
<keyword evidence="4" id="KW-1185">Reference proteome</keyword>